<protein>
    <recommendedName>
        <fullName evidence="1">Polysaccharide pyruvyl transferase domain-containing protein</fullName>
    </recommendedName>
</protein>
<name>A0A8J8MSK9_9RHOB</name>
<sequence>MITRFMQKARGLARLFSKPAPPRAPRIAVICAAHRGNSGMYSVDSSAVHYFEGRGLAFDIFYAQRPPDREADVIAGHTAKLFRRMKDLSGYSDIVYWGDFLNNPVYGRGDFANRDRGFGHSATTREGYDAWKRLFNFYGARRPGNAVSVGNNFQHDFAAELPNAKPIFARIEKNFRAILPRDPHSLQSLSSMLSPEGRSVARQGMDCAFLLPPLPAQPKDDIFCYTFNRSKLPQRERLIRRIEEVTGLRGQPMPGWMHLKEADAEADFQAMRAKIASARFVVSDTYHFLINSMVLGVPVVGLGRTAEKQTGTLGDFKKRMLFGMLDLDAQYVEMGDETPEAYAERVAEICRAAPNLDPAQLYARMHTLRDGFRGDLDQLFPGDA</sequence>
<dbReference type="EMBL" id="CP047289">
    <property type="protein sequence ID" value="QUS35970.1"/>
    <property type="molecule type" value="Genomic_DNA"/>
</dbReference>
<dbReference type="Pfam" id="PF04230">
    <property type="entry name" value="PS_pyruv_trans"/>
    <property type="match status" value="1"/>
</dbReference>
<keyword evidence="3" id="KW-1185">Reference proteome</keyword>
<evidence type="ECO:0000259" key="1">
    <source>
        <dbReference type="Pfam" id="PF04230"/>
    </source>
</evidence>
<proteinExistence type="predicted"/>
<organism evidence="2 3">
    <name type="scientific">Falsirhodobacter algicola</name>
    <dbReference type="NCBI Taxonomy" id="2692330"/>
    <lineage>
        <taxon>Bacteria</taxon>
        <taxon>Pseudomonadati</taxon>
        <taxon>Pseudomonadota</taxon>
        <taxon>Alphaproteobacteria</taxon>
        <taxon>Rhodobacterales</taxon>
        <taxon>Paracoccaceae</taxon>
        <taxon>Falsirhodobacter</taxon>
    </lineage>
</organism>
<dbReference type="RefSeq" id="WP_211783191.1">
    <property type="nucleotide sequence ID" value="NZ_CP047289.1"/>
</dbReference>
<reference evidence="2" key="1">
    <citation type="submission" date="2020-01" db="EMBL/GenBank/DDBJ databases">
        <authorList>
            <person name="Yang Y."/>
            <person name="Kwon Y.M."/>
        </authorList>
    </citation>
    <scope>NUCLEOTIDE SEQUENCE</scope>
    <source>
        <strain evidence="2">PG104</strain>
    </source>
</reference>
<dbReference type="InterPro" id="IPR007345">
    <property type="entry name" value="Polysacch_pyruvyl_Trfase"/>
</dbReference>
<dbReference type="AlphaFoldDB" id="A0A8J8MSK9"/>
<feature type="domain" description="Polysaccharide pyruvyl transferase" evidence="1">
    <location>
        <begin position="162"/>
        <end position="303"/>
    </location>
</feature>
<gene>
    <name evidence="2" type="ORF">GR316_06660</name>
</gene>
<accession>A0A8J8MSK9</accession>
<evidence type="ECO:0000313" key="3">
    <source>
        <dbReference type="Proteomes" id="UP000679284"/>
    </source>
</evidence>
<evidence type="ECO:0000313" key="2">
    <source>
        <dbReference type="EMBL" id="QUS35970.1"/>
    </source>
</evidence>
<dbReference type="KEGG" id="fap:GR316_06660"/>
<dbReference type="Proteomes" id="UP000679284">
    <property type="component" value="Chromosome"/>
</dbReference>